<dbReference type="GO" id="GO:0035804">
    <property type="term" value="F:structural constituent of egg coat"/>
    <property type="evidence" value="ECO:0007669"/>
    <property type="project" value="TreeGrafter"/>
</dbReference>
<dbReference type="PANTHER" id="PTHR23343">
    <property type="entry name" value="ZONA PELLUCIDA SPERM-BINDING PROTEIN"/>
    <property type="match status" value="1"/>
</dbReference>
<feature type="chain" id="PRO_5017431828" description="Zona pellucida sperm-binding protein 1/4 Ig-like domain-containing protein" evidence="5">
    <location>
        <begin position="29"/>
        <end position="451"/>
    </location>
</feature>
<comment type="subcellular location">
    <subcellularLocation>
        <location evidence="1">Secreted</location>
    </subcellularLocation>
</comment>
<keyword evidence="3 5" id="KW-0732">Signal</keyword>
<dbReference type="PANTHER" id="PTHR23343:SF117">
    <property type="entry name" value="ZONA PELLUCIDA SPERM-BINDING PROTEIN 4-LIKE ISOFORM X1"/>
    <property type="match status" value="1"/>
</dbReference>
<evidence type="ECO:0000259" key="6">
    <source>
        <dbReference type="Pfam" id="PF22821"/>
    </source>
</evidence>
<dbReference type="Pfam" id="PF22821">
    <property type="entry name" value="ZP1_ZP4_Ig-like"/>
    <property type="match status" value="1"/>
</dbReference>
<reference evidence="7" key="2">
    <citation type="submission" date="2025-09" db="UniProtKB">
        <authorList>
            <consortium name="Ensembl"/>
        </authorList>
    </citation>
    <scope>IDENTIFICATION</scope>
</reference>
<evidence type="ECO:0000313" key="7">
    <source>
        <dbReference type="Ensembl" id="ENSPMGP00000020919.1"/>
    </source>
</evidence>
<evidence type="ECO:0000256" key="3">
    <source>
        <dbReference type="ARBA" id="ARBA00022729"/>
    </source>
</evidence>
<keyword evidence="2" id="KW-0964">Secreted</keyword>
<sequence length="451" mass="50141">MTRKPNRFCFGVVVIFTFAALSFDPGACEPVGYSARASEPPARHGDVERALTTDTWAPRSRGRRQGLGSRQISSSLIKTKETFRDMSEFTDVQAQSREELRPVVECGQDSMTLTVRGTRAVPLRVITGTDSSLALSELPSHCGFSVHKSWREIALVAQYNGCYVTAQNDRHVLPLLWRRTPVRMSCPVSPVKSQSLDGLSQCCSSSGLTISLRDPSMSKEPSWTPLDELFSSEMTGVAPLFHLNSATELYPKPPLLPYAVPQHDVVEKTNFESQKPMHGLPEVYKQHNMDTVDLRMNPNDQKPFGTVPPAGESTPSASPHPPTYTHWPLPYYYLLFYGPKSENDPFPAAAPAPQSANPLLQSDDVQQSFVSDSHSAPELFAPVHDAAEDLMNEGQSTPHSDLSQWGENYVVLPPLMSEDDSVEGKTVLILSFYNIGHRFRWFIYLWGLEVT</sequence>
<dbReference type="GO" id="GO:0060468">
    <property type="term" value="P:prevention of polyspermy"/>
    <property type="evidence" value="ECO:0007669"/>
    <property type="project" value="TreeGrafter"/>
</dbReference>
<dbReference type="Ensembl" id="ENSPMGT00000022303.1">
    <property type="protein sequence ID" value="ENSPMGP00000020919.1"/>
    <property type="gene ID" value="ENSPMGG00000016962.1"/>
</dbReference>
<dbReference type="GO" id="GO:0007339">
    <property type="term" value="P:binding of sperm to zona pellucida"/>
    <property type="evidence" value="ECO:0007669"/>
    <property type="project" value="TreeGrafter"/>
</dbReference>
<dbReference type="GO" id="GO:0005576">
    <property type="term" value="C:extracellular region"/>
    <property type="evidence" value="ECO:0007669"/>
    <property type="project" value="UniProtKB-SubCell"/>
</dbReference>
<feature type="region of interest" description="Disordered" evidence="4">
    <location>
        <begin position="298"/>
        <end position="321"/>
    </location>
</feature>
<name>A0A3B4AWG9_9GOBI</name>
<evidence type="ECO:0000256" key="2">
    <source>
        <dbReference type="ARBA" id="ARBA00022525"/>
    </source>
</evidence>
<dbReference type="Proteomes" id="UP000261520">
    <property type="component" value="Unplaced"/>
</dbReference>
<evidence type="ECO:0000256" key="1">
    <source>
        <dbReference type="ARBA" id="ARBA00004613"/>
    </source>
</evidence>
<protein>
    <recommendedName>
        <fullName evidence="6">Zona pellucida sperm-binding protein 1/4 Ig-like domain-containing protein</fullName>
    </recommendedName>
</protein>
<organism evidence="7 8">
    <name type="scientific">Periophthalmus magnuspinnatus</name>
    <dbReference type="NCBI Taxonomy" id="409849"/>
    <lineage>
        <taxon>Eukaryota</taxon>
        <taxon>Metazoa</taxon>
        <taxon>Chordata</taxon>
        <taxon>Craniata</taxon>
        <taxon>Vertebrata</taxon>
        <taxon>Euteleostomi</taxon>
        <taxon>Actinopterygii</taxon>
        <taxon>Neopterygii</taxon>
        <taxon>Teleostei</taxon>
        <taxon>Neoteleostei</taxon>
        <taxon>Acanthomorphata</taxon>
        <taxon>Gobiaria</taxon>
        <taxon>Gobiiformes</taxon>
        <taxon>Gobioidei</taxon>
        <taxon>Gobiidae</taxon>
        <taxon>Oxudercinae</taxon>
        <taxon>Periophthalmus</taxon>
    </lineage>
</organism>
<evidence type="ECO:0000256" key="4">
    <source>
        <dbReference type="SAM" id="MobiDB-lite"/>
    </source>
</evidence>
<accession>A0A3B4AWG9</accession>
<evidence type="ECO:0000313" key="8">
    <source>
        <dbReference type="Proteomes" id="UP000261520"/>
    </source>
</evidence>
<dbReference type="InterPro" id="IPR051148">
    <property type="entry name" value="Zona_Pellucida_Domain_gp"/>
</dbReference>
<dbReference type="GO" id="GO:0032190">
    <property type="term" value="F:acrosin binding"/>
    <property type="evidence" value="ECO:0007669"/>
    <property type="project" value="TreeGrafter"/>
</dbReference>
<dbReference type="GO" id="GO:0035805">
    <property type="term" value="C:egg coat"/>
    <property type="evidence" value="ECO:0007669"/>
    <property type="project" value="TreeGrafter"/>
</dbReference>
<feature type="domain" description="Zona pellucida sperm-binding protein 1/4 Ig-like" evidence="6">
    <location>
        <begin position="106"/>
        <end position="177"/>
    </location>
</feature>
<reference evidence="7" key="1">
    <citation type="submission" date="2025-08" db="UniProtKB">
        <authorList>
            <consortium name="Ensembl"/>
        </authorList>
    </citation>
    <scope>IDENTIFICATION</scope>
</reference>
<dbReference type="STRING" id="409849.ENSPMGP00000020919"/>
<feature type="signal peptide" evidence="5">
    <location>
        <begin position="1"/>
        <end position="28"/>
    </location>
</feature>
<proteinExistence type="predicted"/>
<dbReference type="AlphaFoldDB" id="A0A3B4AWG9"/>
<dbReference type="InterPro" id="IPR054554">
    <property type="entry name" value="ZP1/4_Ig-like"/>
</dbReference>
<keyword evidence="8" id="KW-1185">Reference proteome</keyword>
<evidence type="ECO:0000256" key="5">
    <source>
        <dbReference type="SAM" id="SignalP"/>
    </source>
</evidence>